<feature type="region of interest" description="Disordered" evidence="3">
    <location>
        <begin position="249"/>
        <end position="273"/>
    </location>
</feature>
<accession>A0ABX7BF02</accession>
<organism evidence="4 5">
    <name type="scientific">Skermanella cutis</name>
    <dbReference type="NCBI Taxonomy" id="2775420"/>
    <lineage>
        <taxon>Bacteria</taxon>
        <taxon>Pseudomonadati</taxon>
        <taxon>Pseudomonadota</taxon>
        <taxon>Alphaproteobacteria</taxon>
        <taxon>Rhodospirillales</taxon>
        <taxon>Azospirillaceae</taxon>
        <taxon>Skermanella</taxon>
    </lineage>
</organism>
<dbReference type="Gene3D" id="2.150.10.10">
    <property type="entry name" value="Serralysin-like metalloprotease, C-terminal"/>
    <property type="match status" value="3"/>
</dbReference>
<feature type="compositionally biased region" description="Basic and acidic residues" evidence="3">
    <location>
        <begin position="10"/>
        <end position="28"/>
    </location>
</feature>
<gene>
    <name evidence="4" type="ORF">IGS68_27780</name>
</gene>
<evidence type="ECO:0000313" key="4">
    <source>
        <dbReference type="EMBL" id="QQP92979.1"/>
    </source>
</evidence>
<dbReference type="InterPro" id="IPR050557">
    <property type="entry name" value="RTX_toxin/Mannuronan_C5-epim"/>
</dbReference>
<evidence type="ECO:0008006" key="6">
    <source>
        <dbReference type="Google" id="ProtNLM"/>
    </source>
</evidence>
<dbReference type="Proteomes" id="UP000595197">
    <property type="component" value="Plasmid pTT6-1"/>
</dbReference>
<feature type="region of interest" description="Disordered" evidence="3">
    <location>
        <begin position="87"/>
        <end position="118"/>
    </location>
</feature>
<evidence type="ECO:0000313" key="5">
    <source>
        <dbReference type="Proteomes" id="UP000595197"/>
    </source>
</evidence>
<dbReference type="EMBL" id="CP067421">
    <property type="protein sequence ID" value="QQP92979.1"/>
    <property type="molecule type" value="Genomic_DNA"/>
</dbReference>
<feature type="region of interest" description="Disordered" evidence="3">
    <location>
        <begin position="1"/>
        <end position="38"/>
    </location>
</feature>
<dbReference type="InterPro" id="IPR011049">
    <property type="entry name" value="Serralysin-like_metalloprot_C"/>
</dbReference>
<dbReference type="PRINTS" id="PR00313">
    <property type="entry name" value="CABNDNGRPT"/>
</dbReference>
<dbReference type="SUPFAM" id="SSF51120">
    <property type="entry name" value="beta-Roll"/>
    <property type="match status" value="2"/>
</dbReference>
<dbReference type="InterPro" id="IPR018511">
    <property type="entry name" value="Hemolysin-typ_Ca-bd_CS"/>
</dbReference>
<keyword evidence="2" id="KW-0964">Secreted</keyword>
<dbReference type="RefSeq" id="WP_201082297.1">
    <property type="nucleotide sequence ID" value="NZ_CP067421.1"/>
</dbReference>
<reference evidence="4" key="1">
    <citation type="submission" date="2021-02" db="EMBL/GenBank/DDBJ databases">
        <title>Skermanella TT6 skin isolate.</title>
        <authorList>
            <person name="Lee K."/>
            <person name="Ganzorig M."/>
        </authorList>
    </citation>
    <scope>NUCLEOTIDE SEQUENCE</scope>
    <source>
        <strain evidence="4">TT6</strain>
    </source>
</reference>
<dbReference type="PANTHER" id="PTHR38340">
    <property type="entry name" value="S-LAYER PROTEIN"/>
    <property type="match status" value="1"/>
</dbReference>
<name>A0ABX7BF02_9PROT</name>
<sequence>MVSWSGTAADDVRRGTAEADRLFGRGGDDDLSGLGGDDSLYGEDGADVLRGGPGDDHVHGAFFDPFKGFADGGDRLYGDSGNDFLSGGNGSDTVRGGAGDDTLEGNDGEDLLYGGPGNDRLRGGLDADRLFGGEGDDELDGGWWYGNILAGGAGDDFYHVYGSVFEDVGSFVREDPGEGDDTVEYQGDFFTEDGTELGHVENFTVLATPIIDIGPWIEFDGNDRNNRIGVNDWANWHIKGHGGDDVLSGSYGSEASDQGFRADDRLEGGAGNDRLIGGRGADTLAGGTGRDDFQFGRLSDSSTADGGRGIDLIEDFEAGQDDLVFDGSADADATLAGRQKFVFIGEDADPGRGELSYRWEGGETLVLGNADDDAAPEFQVRIVGNVALAPGDFLIF</sequence>
<keyword evidence="5" id="KW-1185">Reference proteome</keyword>
<keyword evidence="4" id="KW-0614">Plasmid</keyword>
<evidence type="ECO:0000256" key="1">
    <source>
        <dbReference type="ARBA" id="ARBA00004613"/>
    </source>
</evidence>
<evidence type="ECO:0000256" key="2">
    <source>
        <dbReference type="ARBA" id="ARBA00022525"/>
    </source>
</evidence>
<protein>
    <recommendedName>
        <fullName evidence="6">Calcium-binding protein</fullName>
    </recommendedName>
</protein>
<dbReference type="InterPro" id="IPR001343">
    <property type="entry name" value="Hemolysn_Ca-bd"/>
</dbReference>
<dbReference type="PANTHER" id="PTHR38340:SF1">
    <property type="entry name" value="S-LAYER PROTEIN"/>
    <property type="match status" value="1"/>
</dbReference>
<feature type="compositionally biased region" description="Acidic residues" evidence="3">
    <location>
        <begin position="101"/>
        <end position="110"/>
    </location>
</feature>
<proteinExistence type="predicted"/>
<comment type="subcellular location">
    <subcellularLocation>
        <location evidence="1">Secreted</location>
    </subcellularLocation>
</comment>
<evidence type="ECO:0000256" key="3">
    <source>
        <dbReference type="SAM" id="MobiDB-lite"/>
    </source>
</evidence>
<dbReference type="Pfam" id="PF00353">
    <property type="entry name" value="HemolysinCabind"/>
    <property type="match status" value="3"/>
</dbReference>
<dbReference type="PROSITE" id="PS00330">
    <property type="entry name" value="HEMOLYSIN_CALCIUM"/>
    <property type="match status" value="4"/>
</dbReference>
<geneLocation type="plasmid" evidence="4 5">
    <name>pTT6-1</name>
</geneLocation>